<accession>A0A7E4W5C8</accession>
<dbReference type="Proteomes" id="UP000492821">
    <property type="component" value="Unassembled WGS sequence"/>
</dbReference>
<dbReference type="EC" id="2.4.1.17" evidence="6"/>
<evidence type="ECO:0000256" key="2">
    <source>
        <dbReference type="ARBA" id="ARBA00022676"/>
    </source>
</evidence>
<dbReference type="SUPFAM" id="SSF53756">
    <property type="entry name" value="UDP-Glycosyltransferase/glycogen phosphorylase"/>
    <property type="match status" value="1"/>
</dbReference>
<keyword evidence="6" id="KW-1133">Transmembrane helix</keyword>
<name>A0A7E4W5C8_PANRE</name>
<keyword evidence="6" id="KW-0812">Transmembrane</keyword>
<dbReference type="AlphaFoldDB" id="A0A7E4W5C8"/>
<reference evidence="8" key="2">
    <citation type="submission" date="2020-10" db="UniProtKB">
        <authorList>
            <consortium name="WormBaseParasite"/>
        </authorList>
    </citation>
    <scope>IDENTIFICATION</scope>
</reference>
<organism evidence="7 8">
    <name type="scientific">Panagrellus redivivus</name>
    <name type="common">Microworm</name>
    <dbReference type="NCBI Taxonomy" id="6233"/>
    <lineage>
        <taxon>Eukaryota</taxon>
        <taxon>Metazoa</taxon>
        <taxon>Ecdysozoa</taxon>
        <taxon>Nematoda</taxon>
        <taxon>Chromadorea</taxon>
        <taxon>Rhabditida</taxon>
        <taxon>Tylenchina</taxon>
        <taxon>Panagrolaimomorpha</taxon>
        <taxon>Panagrolaimoidea</taxon>
        <taxon>Panagrolaimidae</taxon>
        <taxon>Panagrellus</taxon>
    </lineage>
</organism>
<dbReference type="InterPro" id="IPR035595">
    <property type="entry name" value="UDP_glycos_trans_CS"/>
</dbReference>
<dbReference type="Gene3D" id="3.40.50.2000">
    <property type="entry name" value="Glycogen Phosphorylase B"/>
    <property type="match status" value="1"/>
</dbReference>
<keyword evidence="6" id="KW-0732">Signal</keyword>
<sequence length="523" mass="58516">MKASIWAVLLVLLASASECYKILFFIPRFGVSHIRFSGRLADVLSDAGHEVHVYQPIVDESIQVPGFTPSKMAKVFYLPKKPGDYPSFTVHEKQDEIWEGMPISSQRNLGLCKGEACEAVLNDTKNLDLLRAENYDLVVTEYFEPCGYGVIKAIGAKKYVTTWSCGLHAGLTGPLGVKSHWSYHPGLSTLTTEKMTFLERVKSFIGFFADYNLLRPLMVKYATQAIQKHFPEFDLSRAIAGSAFIFINSEEHVEYTVPLTPKIIRIPNMYNVAVKPLTGKISEIVESPESRGFVLLSLGTIVHSASMPAHVKTAFLEAFAEFPDVTFFWKYENPEDGTAADIPNVYTEKWLPQRDLLYHPKLLAFITHAGQNSVSEAAAAGVPMIALPLFADQPKNGKMVEYREMVVYLDHKTLTKEKVVDALQAVLNNEKYKEKARLISRMIEARPLSTKETFIKHIEFAAEFGDTGTLSAEGANQNVFVFYSLDVIGFLVGVVLIVIFVLKSMVTGIFRIVKSKFVKTKQE</sequence>
<evidence type="ECO:0000256" key="4">
    <source>
        <dbReference type="ARBA" id="ARBA00047475"/>
    </source>
</evidence>
<dbReference type="WBParaSite" id="Pan_g7198.t1">
    <property type="protein sequence ID" value="Pan_g7198.t1"/>
    <property type="gene ID" value="Pan_g7198"/>
</dbReference>
<reference evidence="7" key="1">
    <citation type="journal article" date="2013" name="Genetics">
        <title>The draft genome and transcriptome of Panagrellus redivivus are shaped by the harsh demands of a free-living lifestyle.</title>
        <authorList>
            <person name="Srinivasan J."/>
            <person name="Dillman A.R."/>
            <person name="Macchietto M.G."/>
            <person name="Heikkinen L."/>
            <person name="Lakso M."/>
            <person name="Fracchia K.M."/>
            <person name="Antoshechkin I."/>
            <person name="Mortazavi A."/>
            <person name="Wong G."/>
            <person name="Sternberg P.W."/>
        </authorList>
    </citation>
    <scope>NUCLEOTIDE SEQUENCE [LARGE SCALE GENOMIC DNA]</scope>
    <source>
        <strain evidence="7">MT8872</strain>
    </source>
</reference>
<evidence type="ECO:0000256" key="5">
    <source>
        <dbReference type="RuleBase" id="RU003718"/>
    </source>
</evidence>
<dbReference type="InterPro" id="IPR050271">
    <property type="entry name" value="UDP-glycosyltransferase"/>
</dbReference>
<keyword evidence="3 5" id="KW-0808">Transferase</keyword>
<protein>
    <recommendedName>
        <fullName evidence="6">UDP-glucuronosyltransferase</fullName>
        <ecNumber evidence="6">2.4.1.17</ecNumber>
    </recommendedName>
</protein>
<evidence type="ECO:0000313" key="7">
    <source>
        <dbReference type="Proteomes" id="UP000492821"/>
    </source>
</evidence>
<dbReference type="PANTHER" id="PTHR48043">
    <property type="entry name" value="EG:EG0003.4 PROTEIN-RELATED"/>
    <property type="match status" value="1"/>
</dbReference>
<dbReference type="PANTHER" id="PTHR48043:SF145">
    <property type="entry name" value="FI06409P-RELATED"/>
    <property type="match status" value="1"/>
</dbReference>
<comment type="subcellular location">
    <subcellularLocation>
        <location evidence="6">Membrane</location>
        <topology evidence="6">Single-pass membrane protein</topology>
    </subcellularLocation>
</comment>
<evidence type="ECO:0000313" key="8">
    <source>
        <dbReference type="WBParaSite" id="Pan_g7198.t1"/>
    </source>
</evidence>
<keyword evidence="2 5" id="KW-0328">Glycosyltransferase</keyword>
<dbReference type="GO" id="GO:0015020">
    <property type="term" value="F:glucuronosyltransferase activity"/>
    <property type="evidence" value="ECO:0007669"/>
    <property type="project" value="UniProtKB-EC"/>
</dbReference>
<dbReference type="FunFam" id="3.40.50.2000:FF:000021">
    <property type="entry name" value="UDP-glucuronosyltransferase"/>
    <property type="match status" value="1"/>
</dbReference>
<dbReference type="Pfam" id="PF00201">
    <property type="entry name" value="UDPGT"/>
    <property type="match status" value="1"/>
</dbReference>
<evidence type="ECO:0000256" key="3">
    <source>
        <dbReference type="ARBA" id="ARBA00022679"/>
    </source>
</evidence>
<evidence type="ECO:0000256" key="1">
    <source>
        <dbReference type="ARBA" id="ARBA00009995"/>
    </source>
</evidence>
<proteinExistence type="inferred from homology"/>
<evidence type="ECO:0000256" key="6">
    <source>
        <dbReference type="RuleBase" id="RU362059"/>
    </source>
</evidence>
<feature type="chain" id="PRO_5029038271" description="UDP-glucuronosyltransferase" evidence="6">
    <location>
        <begin position="20"/>
        <end position="523"/>
    </location>
</feature>
<dbReference type="CDD" id="cd03784">
    <property type="entry name" value="GT1_Gtf-like"/>
    <property type="match status" value="1"/>
</dbReference>
<keyword evidence="6" id="KW-0472">Membrane</keyword>
<dbReference type="InterPro" id="IPR002213">
    <property type="entry name" value="UDP_glucos_trans"/>
</dbReference>
<comment type="similarity">
    <text evidence="1 5">Belongs to the UDP-glycosyltransferase family.</text>
</comment>
<dbReference type="PROSITE" id="PS00375">
    <property type="entry name" value="UDPGT"/>
    <property type="match status" value="1"/>
</dbReference>
<feature type="transmembrane region" description="Helical" evidence="6">
    <location>
        <begin position="480"/>
        <end position="502"/>
    </location>
</feature>
<comment type="catalytic activity">
    <reaction evidence="4 6">
        <text>glucuronate acceptor + UDP-alpha-D-glucuronate = acceptor beta-D-glucuronoside + UDP + H(+)</text>
        <dbReference type="Rhea" id="RHEA:21032"/>
        <dbReference type="ChEBI" id="CHEBI:15378"/>
        <dbReference type="ChEBI" id="CHEBI:58052"/>
        <dbReference type="ChEBI" id="CHEBI:58223"/>
        <dbReference type="ChEBI" id="CHEBI:132367"/>
        <dbReference type="ChEBI" id="CHEBI:132368"/>
        <dbReference type="EC" id="2.4.1.17"/>
    </reaction>
</comment>
<keyword evidence="7" id="KW-1185">Reference proteome</keyword>
<dbReference type="GO" id="GO:0016020">
    <property type="term" value="C:membrane"/>
    <property type="evidence" value="ECO:0007669"/>
    <property type="project" value="UniProtKB-SubCell"/>
</dbReference>
<feature type="signal peptide" evidence="6">
    <location>
        <begin position="1"/>
        <end position="19"/>
    </location>
</feature>